<dbReference type="KEGG" id="vpo:Kpol_461p12"/>
<feature type="domain" description="Sas10 C-terminal" evidence="6">
    <location>
        <begin position="527"/>
        <end position="600"/>
    </location>
</feature>
<protein>
    <recommendedName>
        <fullName evidence="6">Sas10 C-terminal domain-containing protein</fullName>
    </recommendedName>
</protein>
<feature type="compositionally biased region" description="Acidic residues" evidence="5">
    <location>
        <begin position="301"/>
        <end position="328"/>
    </location>
</feature>
<dbReference type="Pfam" id="PF04000">
    <property type="entry name" value="Sas10_Utp3"/>
    <property type="match status" value="1"/>
</dbReference>
<gene>
    <name evidence="7" type="ORF">Kpol_461p12</name>
</gene>
<feature type="compositionally biased region" description="Basic and acidic residues" evidence="5">
    <location>
        <begin position="23"/>
        <end position="36"/>
    </location>
</feature>
<evidence type="ECO:0000313" key="7">
    <source>
        <dbReference type="EMBL" id="EDO15258.1"/>
    </source>
</evidence>
<feature type="compositionally biased region" description="Acidic residues" evidence="5">
    <location>
        <begin position="99"/>
        <end position="109"/>
    </location>
</feature>
<dbReference type="GO" id="GO:0000472">
    <property type="term" value="P:endonucleolytic cleavage to generate mature 5'-end of SSU-rRNA from (SSU-rRNA, 5.8S rRNA, LSU-rRNA)"/>
    <property type="evidence" value="ECO:0007669"/>
    <property type="project" value="EnsemblFungi"/>
</dbReference>
<feature type="region of interest" description="Disordered" evidence="5">
    <location>
        <begin position="300"/>
        <end position="385"/>
    </location>
</feature>
<dbReference type="GO" id="GO:0042802">
    <property type="term" value="F:identical protein binding"/>
    <property type="evidence" value="ECO:0007669"/>
    <property type="project" value="EnsemblFungi"/>
</dbReference>
<feature type="compositionally biased region" description="Basic residues" evidence="5">
    <location>
        <begin position="543"/>
        <end position="570"/>
    </location>
</feature>
<dbReference type="OMA" id="KSMKPVW"/>
<dbReference type="FunCoup" id="A7TR48">
    <property type="interactions" value="432"/>
</dbReference>
<feature type="compositionally biased region" description="Acidic residues" evidence="5">
    <location>
        <begin position="336"/>
        <end position="364"/>
    </location>
</feature>
<comment type="subcellular location">
    <subcellularLocation>
        <location evidence="1">Nucleus</location>
    </subcellularLocation>
</comment>
<dbReference type="PANTHER" id="PTHR13237:SF8">
    <property type="entry name" value="SOMETHING ABOUT SILENCING PROTEIN 10"/>
    <property type="match status" value="1"/>
</dbReference>
<dbReference type="EMBL" id="DS480470">
    <property type="protein sequence ID" value="EDO15258.1"/>
    <property type="molecule type" value="Genomic_DNA"/>
</dbReference>
<dbReference type="GO" id="GO:0000447">
    <property type="term" value="P:endonucleolytic cleavage in ITS1 to separate SSU-rRNA from 5.8S rRNA and LSU-rRNA from tricistronic rRNA transcript (SSU-rRNA, 5.8S rRNA, LSU-rRNA)"/>
    <property type="evidence" value="ECO:0007669"/>
    <property type="project" value="EnsemblFungi"/>
</dbReference>
<dbReference type="GO" id="GO:0032040">
    <property type="term" value="C:small-subunit processome"/>
    <property type="evidence" value="ECO:0007669"/>
    <property type="project" value="EnsemblFungi"/>
</dbReference>
<organism evidence="8">
    <name type="scientific">Vanderwaltozyma polyspora (strain ATCC 22028 / DSM 70294 / BCRC 21397 / CBS 2163 / NBRC 10782 / NRRL Y-8283 / UCD 57-17)</name>
    <name type="common">Kluyveromyces polysporus</name>
    <dbReference type="NCBI Taxonomy" id="436907"/>
    <lineage>
        <taxon>Eukaryota</taxon>
        <taxon>Fungi</taxon>
        <taxon>Dikarya</taxon>
        <taxon>Ascomycota</taxon>
        <taxon>Saccharomycotina</taxon>
        <taxon>Saccharomycetes</taxon>
        <taxon>Saccharomycetales</taxon>
        <taxon>Saccharomycetaceae</taxon>
        <taxon>Vanderwaltozyma</taxon>
    </lineage>
</organism>
<dbReference type="InterPro" id="IPR018972">
    <property type="entry name" value="Sas10_C_dom"/>
</dbReference>
<dbReference type="OrthoDB" id="1924577at2759"/>
<dbReference type="eggNOG" id="KOG3118">
    <property type="taxonomic scope" value="Eukaryota"/>
</dbReference>
<feature type="compositionally biased region" description="Basic and acidic residues" evidence="5">
    <location>
        <begin position="443"/>
        <end position="461"/>
    </location>
</feature>
<feature type="region of interest" description="Disordered" evidence="5">
    <location>
        <begin position="99"/>
        <end position="133"/>
    </location>
</feature>
<dbReference type="GO" id="GO:0000480">
    <property type="term" value="P:endonucleolytic cleavage in 5'-ETS of tricistronic rRNA transcript (SSU-rRNA, 5.8S rRNA, LSU-rRNA)"/>
    <property type="evidence" value="ECO:0007669"/>
    <property type="project" value="EnsemblFungi"/>
</dbReference>
<keyword evidence="3" id="KW-0597">Phosphoprotein</keyword>
<reference evidence="7 8" key="1">
    <citation type="journal article" date="2007" name="Proc. Natl. Acad. Sci. U.S.A.">
        <title>Independent sorting-out of thousands of duplicated gene pairs in two yeast species descended from a whole-genome duplication.</title>
        <authorList>
            <person name="Scannell D.R."/>
            <person name="Frank A.C."/>
            <person name="Conant G.C."/>
            <person name="Byrne K.P."/>
            <person name="Woolfit M."/>
            <person name="Wolfe K.H."/>
        </authorList>
    </citation>
    <scope>NUCLEOTIDE SEQUENCE [LARGE SCALE GENOMIC DNA]</scope>
    <source>
        <strain evidence="8">ATCC 22028 / DSM 70294 / BCRC 21397 / CBS 2163 / NBRC 10782 / NRRL Y-8283 / UCD 57-17</strain>
    </source>
</reference>
<dbReference type="Pfam" id="PF09368">
    <property type="entry name" value="Sas10"/>
    <property type="match status" value="1"/>
</dbReference>
<proteinExistence type="inferred from homology"/>
<feature type="region of interest" description="Disordered" evidence="5">
    <location>
        <begin position="539"/>
        <end position="570"/>
    </location>
</feature>
<dbReference type="RefSeq" id="XP_001643116.1">
    <property type="nucleotide sequence ID" value="XM_001643066.1"/>
</dbReference>
<evidence type="ECO:0000259" key="6">
    <source>
        <dbReference type="Pfam" id="PF09368"/>
    </source>
</evidence>
<dbReference type="Proteomes" id="UP000000267">
    <property type="component" value="Unassembled WGS sequence"/>
</dbReference>
<evidence type="ECO:0000256" key="1">
    <source>
        <dbReference type="ARBA" id="ARBA00004123"/>
    </source>
</evidence>
<dbReference type="PANTHER" id="PTHR13237">
    <property type="entry name" value="SOMETHING ABOUT SILENCING PROTEIN 10-RELATED"/>
    <property type="match status" value="1"/>
</dbReference>
<comment type="similarity">
    <text evidence="2">Belongs to the SAS10 family.</text>
</comment>
<feature type="region of interest" description="Disordered" evidence="5">
    <location>
        <begin position="443"/>
        <end position="510"/>
    </location>
</feature>
<evidence type="ECO:0000256" key="4">
    <source>
        <dbReference type="ARBA" id="ARBA00023242"/>
    </source>
</evidence>
<dbReference type="STRING" id="436907.A7TR48"/>
<accession>A7TR48</accession>
<name>A7TR48_VANPO</name>
<dbReference type="HOGENOM" id="CLU_019106_1_0_1"/>
<feature type="region of interest" description="Disordered" evidence="5">
    <location>
        <begin position="1"/>
        <end position="83"/>
    </location>
</feature>
<evidence type="ECO:0000313" key="8">
    <source>
        <dbReference type="Proteomes" id="UP000000267"/>
    </source>
</evidence>
<dbReference type="PhylomeDB" id="A7TR48"/>
<evidence type="ECO:0000256" key="2">
    <source>
        <dbReference type="ARBA" id="ARBA00010979"/>
    </source>
</evidence>
<keyword evidence="4" id="KW-0539">Nucleus</keyword>
<sequence>MARRNGGRAVRGSGVEDSPYGKTEIDDFADKREKVLLEQSSLGGRGGDAYDDEDGLNVDDEEEEVMGISDDESGSDEEEEELDGAAAYRKVFGRKLDTGVEDGGDEEEAGGMLENDTAWGSTKGEYYGADEIEDDEAAKEIEKEALRQQKKHLQDLNMEDYLDDEVEEEWAKSAKEFDMGEFRDTTKQSDQNVTISDIKNMSDEAKINYLKTMFPEFLPLSKELSQLSPVLEMLKSQDDTEFVKIKVMALSSYLATISSYFSILLLELNNNDESVTMKDHPVMESILTSKEVWRQASELPSDFDAEDDQDSDVNTEAAGAEDVDVGSDEEQKLNDQDDSDEGSDEEEEEEDEEEEDVDLDDFEEYVAQSRISKNKANKSKNDEDIDDFIETEMTEVDAHEKKQRKKTLRFYTSKIDQQAGKKADKFKGDDDIPYKERLFERQQRLLEEARRRGMHDKHGADLDNNDADSDDERVSKSINKSSEEDYYAQVQKNKADKKSHRAQTHKDAVKAAREGKLAELAEELGDGGKRAINYQILKNKGLTPKRKKDNRNSRVKKRKKYEKAQKKLKSVRAVYSGGQSGAYEGEKTGIKKNLTRSVKFRN</sequence>
<feature type="compositionally biased region" description="Acidic residues" evidence="5">
    <location>
        <begin position="49"/>
        <end position="83"/>
    </location>
</feature>
<dbReference type="InParanoid" id="A7TR48"/>
<dbReference type="GeneID" id="5543335"/>
<evidence type="ECO:0000256" key="3">
    <source>
        <dbReference type="ARBA" id="ARBA00022553"/>
    </source>
</evidence>
<dbReference type="AlphaFoldDB" id="A7TR48"/>
<dbReference type="InterPro" id="IPR007146">
    <property type="entry name" value="Sas10/Utp3/C1D"/>
</dbReference>
<evidence type="ECO:0000256" key="5">
    <source>
        <dbReference type="SAM" id="MobiDB-lite"/>
    </source>
</evidence>
<keyword evidence="8" id="KW-1185">Reference proteome</keyword>